<gene>
    <name evidence="2" type="ORF">M413DRAFT_10822</name>
</gene>
<protein>
    <submittedName>
        <fullName evidence="2">Uncharacterized protein</fullName>
    </submittedName>
</protein>
<accession>A0A0C3CEE5</accession>
<reference evidence="3" key="2">
    <citation type="submission" date="2015-01" db="EMBL/GenBank/DDBJ databases">
        <title>Evolutionary Origins and Diversification of the Mycorrhizal Mutualists.</title>
        <authorList>
            <consortium name="DOE Joint Genome Institute"/>
            <consortium name="Mycorrhizal Genomics Consortium"/>
            <person name="Kohler A."/>
            <person name="Kuo A."/>
            <person name="Nagy L.G."/>
            <person name="Floudas D."/>
            <person name="Copeland A."/>
            <person name="Barry K.W."/>
            <person name="Cichocki N."/>
            <person name="Veneault-Fourrey C."/>
            <person name="LaButti K."/>
            <person name="Lindquist E.A."/>
            <person name="Lipzen A."/>
            <person name="Lundell T."/>
            <person name="Morin E."/>
            <person name="Murat C."/>
            <person name="Riley R."/>
            <person name="Ohm R."/>
            <person name="Sun H."/>
            <person name="Tunlid A."/>
            <person name="Henrissat B."/>
            <person name="Grigoriev I.V."/>
            <person name="Hibbett D.S."/>
            <person name="Martin F."/>
        </authorList>
    </citation>
    <scope>NUCLEOTIDE SEQUENCE [LARGE SCALE GENOMIC DNA]</scope>
    <source>
        <strain evidence="3">h7</strain>
    </source>
</reference>
<dbReference type="Proteomes" id="UP000053424">
    <property type="component" value="Unassembled WGS sequence"/>
</dbReference>
<feature type="region of interest" description="Disordered" evidence="1">
    <location>
        <begin position="98"/>
        <end position="149"/>
    </location>
</feature>
<name>A0A0C3CEE5_HEBCY</name>
<evidence type="ECO:0000313" key="3">
    <source>
        <dbReference type="Proteomes" id="UP000053424"/>
    </source>
</evidence>
<keyword evidence="3" id="KW-1185">Reference proteome</keyword>
<dbReference type="HOGENOM" id="CLU_037230_0_0_1"/>
<evidence type="ECO:0000313" key="2">
    <source>
        <dbReference type="EMBL" id="KIM42006.1"/>
    </source>
</evidence>
<dbReference type="STRING" id="686832.A0A0C3CEE5"/>
<dbReference type="OrthoDB" id="3362250at2759"/>
<reference evidence="2 3" key="1">
    <citation type="submission" date="2014-04" db="EMBL/GenBank/DDBJ databases">
        <authorList>
            <consortium name="DOE Joint Genome Institute"/>
            <person name="Kuo A."/>
            <person name="Gay G."/>
            <person name="Dore J."/>
            <person name="Kohler A."/>
            <person name="Nagy L.G."/>
            <person name="Floudas D."/>
            <person name="Copeland A."/>
            <person name="Barry K.W."/>
            <person name="Cichocki N."/>
            <person name="Veneault-Fourrey C."/>
            <person name="LaButti K."/>
            <person name="Lindquist E.A."/>
            <person name="Lipzen A."/>
            <person name="Lundell T."/>
            <person name="Morin E."/>
            <person name="Murat C."/>
            <person name="Sun H."/>
            <person name="Tunlid A."/>
            <person name="Henrissat B."/>
            <person name="Grigoriev I.V."/>
            <person name="Hibbett D.S."/>
            <person name="Martin F."/>
            <person name="Nordberg H.P."/>
            <person name="Cantor M.N."/>
            <person name="Hua S.X."/>
        </authorList>
    </citation>
    <scope>NUCLEOTIDE SEQUENCE [LARGE SCALE GENOMIC DNA]</scope>
    <source>
        <strain evidence="3">h7</strain>
    </source>
</reference>
<dbReference type="AlphaFoldDB" id="A0A0C3CEE5"/>
<dbReference type="EMBL" id="KN831779">
    <property type="protein sequence ID" value="KIM42006.1"/>
    <property type="molecule type" value="Genomic_DNA"/>
</dbReference>
<feature type="compositionally biased region" description="Low complexity" evidence="1">
    <location>
        <begin position="101"/>
        <end position="112"/>
    </location>
</feature>
<organism evidence="2 3">
    <name type="scientific">Hebeloma cylindrosporum</name>
    <dbReference type="NCBI Taxonomy" id="76867"/>
    <lineage>
        <taxon>Eukaryota</taxon>
        <taxon>Fungi</taxon>
        <taxon>Dikarya</taxon>
        <taxon>Basidiomycota</taxon>
        <taxon>Agaricomycotina</taxon>
        <taxon>Agaricomycetes</taxon>
        <taxon>Agaricomycetidae</taxon>
        <taxon>Agaricales</taxon>
        <taxon>Agaricineae</taxon>
        <taxon>Hymenogastraceae</taxon>
        <taxon>Hebeloma</taxon>
    </lineage>
</organism>
<evidence type="ECO:0000256" key="1">
    <source>
        <dbReference type="SAM" id="MobiDB-lite"/>
    </source>
</evidence>
<sequence>MLNPSNSKERFLDEHEIVENLVHNSTGTVCWTIRRPLRGWYIRIQSPTFPPHMFIPLVPIPCTSPFHTDAALSLKTRTNVSSIPLVPPAMDSQITLQDNASASSSTTSVHSYPPTPTAGANAQPLSPTHAKSPGYFDQSTIRRRSKPIPSPFPTEFLLTPSSTQPAQELQNASFFTRALSVLRSHRPSHSNSFTLSRIVPPDKAPPPPYAADNRVTADAAQCTDVIQEQQQPQPYLHTPLLVFHDQTPVLTVRSLTGLIEMDKAEESYLGVDTSFWIAVALTYLEFLEEREGFLAALSD</sequence>
<proteinExistence type="predicted"/>